<keyword evidence="1" id="KW-0175">Coiled coil</keyword>
<dbReference type="STRING" id="27835.A0A0N4XJE3"/>
<feature type="transmembrane region" description="Helical" evidence="2">
    <location>
        <begin position="96"/>
        <end position="114"/>
    </location>
</feature>
<evidence type="ECO:0000256" key="2">
    <source>
        <dbReference type="SAM" id="Phobius"/>
    </source>
</evidence>
<dbReference type="AlphaFoldDB" id="A0A0N4XJE3"/>
<evidence type="ECO:0000313" key="4">
    <source>
        <dbReference type="Proteomes" id="UP000271162"/>
    </source>
</evidence>
<keyword evidence="2" id="KW-0812">Transmembrane</keyword>
<accession>A0A0N4XJE3</accession>
<keyword evidence="4" id="KW-1185">Reference proteome</keyword>
<gene>
    <name evidence="3" type="ORF">NBR_LOCUS2646</name>
</gene>
<sequence>MDTNGKDHQAAALVKNDIWKDIVSLDQSTREKPIPLKDLFPDTKVVDKTLKRKIANKKKRLSAKRRRECREERLKELNAEKEEKDKISYRESANRYYEFISLLFALPTVLQVSFPNIYVQKCLRSE</sequence>
<proteinExistence type="predicted"/>
<keyword evidence="2" id="KW-0472">Membrane</keyword>
<name>A0A0N4XJE3_NIPBR</name>
<dbReference type="EMBL" id="UYSL01003205">
    <property type="protein sequence ID" value="VDL66235.1"/>
    <property type="molecule type" value="Genomic_DNA"/>
</dbReference>
<organism evidence="5">
    <name type="scientific">Nippostrongylus brasiliensis</name>
    <name type="common">Rat hookworm</name>
    <dbReference type="NCBI Taxonomy" id="27835"/>
    <lineage>
        <taxon>Eukaryota</taxon>
        <taxon>Metazoa</taxon>
        <taxon>Ecdysozoa</taxon>
        <taxon>Nematoda</taxon>
        <taxon>Chromadorea</taxon>
        <taxon>Rhabditida</taxon>
        <taxon>Rhabditina</taxon>
        <taxon>Rhabditomorpha</taxon>
        <taxon>Strongyloidea</taxon>
        <taxon>Heligmosomidae</taxon>
        <taxon>Nippostrongylus</taxon>
    </lineage>
</organism>
<protein>
    <submittedName>
        <fullName evidence="5">BZIP domain-containing protein</fullName>
    </submittedName>
</protein>
<feature type="coiled-coil region" evidence="1">
    <location>
        <begin position="60"/>
        <end position="87"/>
    </location>
</feature>
<dbReference type="Proteomes" id="UP000271162">
    <property type="component" value="Unassembled WGS sequence"/>
</dbReference>
<reference evidence="5" key="1">
    <citation type="submission" date="2017-02" db="UniProtKB">
        <authorList>
            <consortium name="WormBaseParasite"/>
        </authorList>
    </citation>
    <scope>IDENTIFICATION</scope>
</reference>
<reference evidence="3 4" key="2">
    <citation type="submission" date="2018-11" db="EMBL/GenBank/DDBJ databases">
        <authorList>
            <consortium name="Pathogen Informatics"/>
        </authorList>
    </citation>
    <scope>NUCLEOTIDE SEQUENCE [LARGE SCALE GENOMIC DNA]</scope>
</reference>
<evidence type="ECO:0000256" key="1">
    <source>
        <dbReference type="SAM" id="Coils"/>
    </source>
</evidence>
<dbReference type="WBParaSite" id="NBR_0000264501-mRNA-1">
    <property type="protein sequence ID" value="NBR_0000264501-mRNA-1"/>
    <property type="gene ID" value="NBR_0000264501"/>
</dbReference>
<keyword evidence="2" id="KW-1133">Transmembrane helix</keyword>
<evidence type="ECO:0000313" key="5">
    <source>
        <dbReference type="WBParaSite" id="NBR_0000264501-mRNA-1"/>
    </source>
</evidence>
<evidence type="ECO:0000313" key="3">
    <source>
        <dbReference type="EMBL" id="VDL66235.1"/>
    </source>
</evidence>